<dbReference type="Proteomes" id="UP000729913">
    <property type="component" value="Unassembled WGS sequence"/>
</dbReference>
<feature type="non-terminal residue" evidence="1">
    <location>
        <position position="148"/>
    </location>
</feature>
<keyword evidence="2" id="KW-1185">Reference proteome</keyword>
<accession>A0A8J5R8K5</accession>
<sequence length="148" mass="16687">TSYDLIIEDIVVSVYSPEYFTESDFYVDDSNVVNTNLTIIKQTPIGVEGRFSIKGAWMGEYVIDIGIDVTMDFCDSLEEPILISPFFTAIGFNANNCPPGVGVYGLEGYQIPMEQLPDDFMPNNYKVVLDIFYEDQSLLIFDIFSKVT</sequence>
<reference evidence="1" key="2">
    <citation type="submission" date="2021-04" db="EMBL/GenBank/DDBJ databases">
        <title>Genome-wide patterns of bracovirus chromosomal integration into multiple host tissues during parasitism.</title>
        <authorList>
            <person name="Chebbi M.A.C."/>
        </authorList>
    </citation>
    <scope>NUCLEOTIDE SEQUENCE</scope>
    <source>
        <tissue evidence="1">Whole body</tissue>
    </source>
</reference>
<evidence type="ECO:0000313" key="2">
    <source>
        <dbReference type="Proteomes" id="UP000729913"/>
    </source>
</evidence>
<evidence type="ECO:0000313" key="1">
    <source>
        <dbReference type="EMBL" id="KAG8042007.1"/>
    </source>
</evidence>
<organism evidence="1 2">
    <name type="scientific">Cotesia typhae</name>
    <dbReference type="NCBI Taxonomy" id="2053667"/>
    <lineage>
        <taxon>Eukaryota</taxon>
        <taxon>Metazoa</taxon>
        <taxon>Ecdysozoa</taxon>
        <taxon>Arthropoda</taxon>
        <taxon>Hexapoda</taxon>
        <taxon>Insecta</taxon>
        <taxon>Pterygota</taxon>
        <taxon>Neoptera</taxon>
        <taxon>Endopterygota</taxon>
        <taxon>Hymenoptera</taxon>
        <taxon>Apocrita</taxon>
        <taxon>Ichneumonoidea</taxon>
        <taxon>Braconidae</taxon>
        <taxon>Microgastrinae</taxon>
        <taxon>Cotesia</taxon>
    </lineage>
</organism>
<dbReference type="OrthoDB" id="7688248at2759"/>
<protein>
    <submittedName>
        <fullName evidence="1">Uncharacterized protein</fullName>
    </submittedName>
</protein>
<name>A0A8J5R8K5_9HYME</name>
<reference evidence="1" key="1">
    <citation type="submission" date="2020-03" db="EMBL/GenBank/DDBJ databases">
        <authorList>
            <person name="Chebbi M.A."/>
            <person name="Drezen J.M."/>
        </authorList>
    </citation>
    <scope>NUCLEOTIDE SEQUENCE</scope>
    <source>
        <tissue evidence="1">Whole body</tissue>
    </source>
</reference>
<gene>
    <name evidence="1" type="ORF">G9C98_007315</name>
</gene>
<comment type="caution">
    <text evidence="1">The sequence shown here is derived from an EMBL/GenBank/DDBJ whole genome shotgun (WGS) entry which is preliminary data.</text>
</comment>
<dbReference type="AlphaFoldDB" id="A0A8J5R8K5"/>
<proteinExistence type="predicted"/>
<dbReference type="EMBL" id="JAAOIC020000005">
    <property type="protein sequence ID" value="KAG8042007.1"/>
    <property type="molecule type" value="Genomic_DNA"/>
</dbReference>